<name>A0A329MSH3_9BACL</name>
<organism evidence="2 3">
    <name type="scientific">Paenibacillus contaminans</name>
    <dbReference type="NCBI Taxonomy" id="450362"/>
    <lineage>
        <taxon>Bacteria</taxon>
        <taxon>Bacillati</taxon>
        <taxon>Bacillota</taxon>
        <taxon>Bacilli</taxon>
        <taxon>Bacillales</taxon>
        <taxon>Paenibacillaceae</taxon>
        <taxon>Paenibacillus</taxon>
    </lineage>
</organism>
<dbReference type="GO" id="GO:0008168">
    <property type="term" value="F:methyltransferase activity"/>
    <property type="evidence" value="ECO:0007669"/>
    <property type="project" value="UniProtKB-KW"/>
</dbReference>
<evidence type="ECO:0000259" key="1">
    <source>
        <dbReference type="Pfam" id="PF13649"/>
    </source>
</evidence>
<dbReference type="OrthoDB" id="5522265at2"/>
<keyword evidence="2" id="KW-0808">Transferase</keyword>
<dbReference type="CDD" id="cd02440">
    <property type="entry name" value="AdoMet_MTases"/>
    <property type="match status" value="1"/>
</dbReference>
<dbReference type="InterPro" id="IPR029063">
    <property type="entry name" value="SAM-dependent_MTases_sf"/>
</dbReference>
<protein>
    <submittedName>
        <fullName evidence="2">SAM-dependent methyltransferase</fullName>
    </submittedName>
</protein>
<dbReference type="Pfam" id="PF13649">
    <property type="entry name" value="Methyltransf_25"/>
    <property type="match status" value="1"/>
</dbReference>
<feature type="domain" description="Methyltransferase" evidence="1">
    <location>
        <begin position="59"/>
        <end position="127"/>
    </location>
</feature>
<gene>
    <name evidence="2" type="ORF">DQG23_12510</name>
</gene>
<proteinExistence type="predicted"/>
<accession>A0A329MSH3</accession>
<dbReference type="EMBL" id="QMFB01000006">
    <property type="protein sequence ID" value="RAV20907.1"/>
    <property type="molecule type" value="Genomic_DNA"/>
</dbReference>
<sequence>MFPNVTLHPEWLRAQSKEWCNELAAQTGRYAYPWTFTSEGTAAEDVFKEELAKLIRGKVLDVGCGHGEFTNLWADRAEEVVGFDTTEGFLATANANKKTNVRFVLGNTKDGMPFGNGEFDVAYTKKGPTSWYPEAGRIVKAGGDVLSLHPGDGNGEGGELGVYFPGLFPPPAKGTPVGDLIQSRLSESGLNVKVNRVLRETVYIRSAEDVIELLCFGQKKHVAKQVRDEIMDDVRVQFDRHCSDKGLKMTTFHYLIHAKSKNE</sequence>
<dbReference type="Proteomes" id="UP000250369">
    <property type="component" value="Unassembled WGS sequence"/>
</dbReference>
<evidence type="ECO:0000313" key="2">
    <source>
        <dbReference type="EMBL" id="RAV20907.1"/>
    </source>
</evidence>
<evidence type="ECO:0000313" key="3">
    <source>
        <dbReference type="Proteomes" id="UP000250369"/>
    </source>
</evidence>
<dbReference type="InterPro" id="IPR041698">
    <property type="entry name" value="Methyltransf_25"/>
</dbReference>
<comment type="caution">
    <text evidence="2">The sequence shown here is derived from an EMBL/GenBank/DDBJ whole genome shotgun (WGS) entry which is preliminary data.</text>
</comment>
<dbReference type="SUPFAM" id="SSF53335">
    <property type="entry name" value="S-adenosyl-L-methionine-dependent methyltransferases"/>
    <property type="match status" value="1"/>
</dbReference>
<dbReference type="Gene3D" id="3.40.50.150">
    <property type="entry name" value="Vaccinia Virus protein VP39"/>
    <property type="match status" value="1"/>
</dbReference>
<keyword evidence="2" id="KW-0489">Methyltransferase</keyword>
<keyword evidence="3" id="KW-1185">Reference proteome</keyword>
<dbReference type="GO" id="GO:0032259">
    <property type="term" value="P:methylation"/>
    <property type="evidence" value="ECO:0007669"/>
    <property type="project" value="UniProtKB-KW"/>
</dbReference>
<dbReference type="AlphaFoldDB" id="A0A329MSH3"/>
<dbReference type="RefSeq" id="WP_113031187.1">
    <property type="nucleotide sequence ID" value="NZ_QMFB01000006.1"/>
</dbReference>
<reference evidence="2 3" key="1">
    <citation type="journal article" date="2009" name="Int. J. Syst. Evol. Microbiol.">
        <title>Paenibacillus contaminans sp. nov., isolated from a contaminated laboratory plate.</title>
        <authorList>
            <person name="Chou J.H."/>
            <person name="Lee J.H."/>
            <person name="Lin M.C."/>
            <person name="Chang P.S."/>
            <person name="Arun A.B."/>
            <person name="Young C.C."/>
            <person name="Chen W.M."/>
        </authorList>
    </citation>
    <scope>NUCLEOTIDE SEQUENCE [LARGE SCALE GENOMIC DNA]</scope>
    <source>
        <strain evidence="2 3">CKOBP-6</strain>
    </source>
</reference>